<dbReference type="InterPro" id="IPR039662">
    <property type="entry name" value="Cohesin_Scc3/SA"/>
</dbReference>
<dbReference type="GO" id="GO:0007062">
    <property type="term" value="P:sister chromatid cohesion"/>
    <property type="evidence" value="ECO:0007669"/>
    <property type="project" value="UniProtKB-ARBA"/>
</dbReference>
<dbReference type="InterPro" id="IPR020839">
    <property type="entry name" value="SCD"/>
</dbReference>
<dbReference type="GO" id="GO:0003682">
    <property type="term" value="F:chromatin binding"/>
    <property type="evidence" value="ECO:0007669"/>
    <property type="project" value="TreeGrafter"/>
</dbReference>
<keyword evidence="2" id="KW-0175">Coiled coil</keyword>
<reference evidence="6" key="1">
    <citation type="submission" date="2022-11" db="UniProtKB">
        <authorList>
            <consortium name="WormBaseParasite"/>
        </authorList>
    </citation>
    <scope>IDENTIFICATION</scope>
</reference>
<protein>
    <submittedName>
        <fullName evidence="6">SCD domain-containing protein</fullName>
    </submittedName>
</protein>
<evidence type="ECO:0000256" key="1">
    <source>
        <dbReference type="ARBA" id="ARBA00005486"/>
    </source>
</evidence>
<organism evidence="5 6">
    <name type="scientific">Romanomermis culicivorax</name>
    <name type="common">Nematode worm</name>
    <dbReference type="NCBI Taxonomy" id="13658"/>
    <lineage>
        <taxon>Eukaryota</taxon>
        <taxon>Metazoa</taxon>
        <taxon>Ecdysozoa</taxon>
        <taxon>Nematoda</taxon>
        <taxon>Enoplea</taxon>
        <taxon>Dorylaimia</taxon>
        <taxon>Mermithida</taxon>
        <taxon>Mermithoidea</taxon>
        <taxon>Mermithidae</taxon>
        <taxon>Romanomermis</taxon>
    </lineage>
</organism>
<accession>A0A915K3J5</accession>
<dbReference type="InterPro" id="IPR013721">
    <property type="entry name" value="STAG"/>
</dbReference>
<dbReference type="AlphaFoldDB" id="A0A915K3J5"/>
<comment type="similarity">
    <text evidence="1">Belongs to the SCC3 family.</text>
</comment>
<sequence>MLSPSSSVKASISIRGRSGRGRGRGRSGVQSAFGNMTINEEQQEENSLFNLVKNGKYACQKIVDDWIEFYKSSRDVAIVELVQFFISSSGCKGKVDRNLVLTSKYPDLIRNMTEAFDEDNADYPIISSGASWRRFRQAFCDFVQMLVRQCQYSIIYDQFLMDHVISLLPVLADSQVRAFRHTGTVGAMKITTALVEVAVSLLKNMESINRQYETEKIKQRKASERAELLSQKKLEYEQNVDEIKNMLAYVFKSVFVHRYRDILPDIRSTCIVELGVWIGKYPQMFLDDTYLKYIGWTLFDKIGEVRMKCLQTLLPLYEDEHLGNKMELFTNKFKVCDYNQQHKASLIIRLSPVLFMTFYHFMGDMTMSERIVAMALDREPEAAVSAVKLITYLSKNLVDFKARSPEKRFLTISKKFLRTSYKNTKKSTGPKMHYRDVLSDKDNEFIYELVYASHRPLATAAGEYLSSRLFVPYKDPTLGRQPKNKNNKQKSPNVRLIRDLVLFHQECQLHDHAPYLVDALIDSNEMMKDWECMTDLLLDGPGIDDSALTDKQERILIDIMCCAVKQTATQEPPVGRILPKKSQKEQRQVIDDRVRLSEHFMITLPALIQKFIADPDKLLNLLQIPQYFQLDLYTSMRLEKYLEALLACLDQLFDQHIDDEVLTHCAKIYEFLCADHPSVQQRCEVAKAKKVDSLIISLSNNLRQFREDYPNVDDEDLAAVSASFKKITILNTFHDLSRWNVWDTCLDILQAQDDAAILPPEIIDKAVRCCFFTASWQLKKLLDTGYENTWKSKPNSKCCIEEEAFFHRFANWSLIVRLALKVVLKFSDIMEKCISDQCFENIHLISFCYQFFNDYGDIIKVTIVKLRDISKVKCARTLALALSNQFTSLKEDAEDGILDPQTESFASLRDLAKKFASCFGNDPVRYREALASLHK</sequence>
<dbReference type="Pfam" id="PF24571">
    <property type="entry name" value="HEAT_SCC3-SA"/>
    <property type="match status" value="1"/>
</dbReference>
<evidence type="ECO:0000259" key="4">
    <source>
        <dbReference type="PROSITE" id="PS51425"/>
    </source>
</evidence>
<dbReference type="PANTHER" id="PTHR11199">
    <property type="entry name" value="STROMAL ANTIGEN"/>
    <property type="match status" value="1"/>
</dbReference>
<dbReference type="GO" id="GO:0000785">
    <property type="term" value="C:chromatin"/>
    <property type="evidence" value="ECO:0007669"/>
    <property type="project" value="TreeGrafter"/>
</dbReference>
<feature type="compositionally biased region" description="Low complexity" evidence="3">
    <location>
        <begin position="1"/>
        <end position="16"/>
    </location>
</feature>
<dbReference type="PANTHER" id="PTHR11199:SF0">
    <property type="entry name" value="LD34181P-RELATED"/>
    <property type="match status" value="1"/>
</dbReference>
<dbReference type="OMA" id="YSINICY"/>
<dbReference type="SUPFAM" id="SSF48371">
    <property type="entry name" value="ARM repeat"/>
    <property type="match status" value="1"/>
</dbReference>
<evidence type="ECO:0000256" key="3">
    <source>
        <dbReference type="SAM" id="MobiDB-lite"/>
    </source>
</evidence>
<dbReference type="Pfam" id="PF08514">
    <property type="entry name" value="STAG"/>
    <property type="match status" value="1"/>
</dbReference>
<keyword evidence="5" id="KW-1185">Reference proteome</keyword>
<dbReference type="GO" id="GO:0008278">
    <property type="term" value="C:cohesin complex"/>
    <property type="evidence" value="ECO:0007669"/>
    <property type="project" value="TreeGrafter"/>
</dbReference>
<dbReference type="GO" id="GO:0005634">
    <property type="term" value="C:nucleus"/>
    <property type="evidence" value="ECO:0007669"/>
    <property type="project" value="TreeGrafter"/>
</dbReference>
<feature type="domain" description="SCD" evidence="4">
    <location>
        <begin position="255"/>
        <end position="340"/>
    </location>
</feature>
<dbReference type="InterPro" id="IPR016024">
    <property type="entry name" value="ARM-type_fold"/>
</dbReference>
<name>A0A915K3J5_ROMCU</name>
<proteinExistence type="inferred from homology"/>
<feature type="region of interest" description="Disordered" evidence="3">
    <location>
        <begin position="1"/>
        <end position="30"/>
    </location>
</feature>
<evidence type="ECO:0000313" key="6">
    <source>
        <dbReference type="WBParaSite" id="nRc.2.0.1.t32403-RA"/>
    </source>
</evidence>
<feature type="coiled-coil region" evidence="2">
    <location>
        <begin position="219"/>
        <end position="246"/>
    </location>
</feature>
<evidence type="ECO:0000313" key="5">
    <source>
        <dbReference type="Proteomes" id="UP000887565"/>
    </source>
</evidence>
<dbReference type="Proteomes" id="UP000887565">
    <property type="component" value="Unplaced"/>
</dbReference>
<dbReference type="WBParaSite" id="nRc.2.0.1.t32403-RA">
    <property type="protein sequence ID" value="nRc.2.0.1.t32403-RA"/>
    <property type="gene ID" value="nRc.2.0.1.g32403"/>
</dbReference>
<dbReference type="InterPro" id="IPR056396">
    <property type="entry name" value="HEAT_SCC3-SA"/>
</dbReference>
<dbReference type="Pfam" id="PF21581">
    <property type="entry name" value="SCD"/>
    <property type="match status" value="1"/>
</dbReference>
<evidence type="ECO:0000256" key="2">
    <source>
        <dbReference type="SAM" id="Coils"/>
    </source>
</evidence>
<dbReference type="PROSITE" id="PS51425">
    <property type="entry name" value="SCD"/>
    <property type="match status" value="1"/>
</dbReference>